<keyword evidence="3 6" id="KW-0479">Metal-binding</keyword>
<evidence type="ECO:0000256" key="2">
    <source>
        <dbReference type="ARBA" id="ARBA00008766"/>
    </source>
</evidence>
<dbReference type="AlphaFoldDB" id="A0A5C2SR43"/>
<dbReference type="InterPro" id="IPR000994">
    <property type="entry name" value="Pept_M24"/>
</dbReference>
<dbReference type="STRING" id="1328759.A0A5C2SR43"/>
<dbReference type="Gene3D" id="3.90.230.10">
    <property type="entry name" value="Creatinase/methionine aminopeptidase superfamily"/>
    <property type="match status" value="1"/>
</dbReference>
<dbReference type="OrthoDB" id="9995434at2759"/>
<evidence type="ECO:0000256" key="6">
    <source>
        <dbReference type="RuleBase" id="RU000590"/>
    </source>
</evidence>
<evidence type="ECO:0000313" key="10">
    <source>
        <dbReference type="Proteomes" id="UP000313359"/>
    </source>
</evidence>
<dbReference type="Pfam" id="PF00557">
    <property type="entry name" value="Peptidase_M24"/>
    <property type="match status" value="1"/>
</dbReference>
<evidence type="ECO:0000256" key="3">
    <source>
        <dbReference type="ARBA" id="ARBA00022723"/>
    </source>
</evidence>
<feature type="transmembrane region" description="Helical" evidence="7">
    <location>
        <begin position="33"/>
        <end position="51"/>
    </location>
</feature>
<keyword evidence="4" id="KW-0378">Hydrolase</keyword>
<sequence>MSSEKRTTDEQRVAEETLLLEQPVSSKTPLRQYLWIPLLVLALGFDFAYFYHDWIAPKLAPSEQKSPDFSYLASHCAHIPPISSDSFVSRQDSLARTLHSLNAAAYIAEPSASAGFFANLSRSHWGLSERPLLLIIQPQTDDEGTVRANVSILTPSFEETRAKMLPIPSDAGVTYTAWPEDVNPFATALALVPNLDDATIYVDGDVRTFVTDGLQKTAPGAKVLNAPVEVKRLRERKSSEELDIMKCVNEVTVLAIRAVRKHINIGMRESEVKQLMQIALSAAGLADASSLVLFGENAALPHGAGTDRALGKHDFILIDTGGALHGYYSDTTRTFALESSTIPLRYQALWHSVHAAQRQAMLVAKNGTITASVDHAARKIIKDAGYGEFFTHRLGHGIGLEVHESPYLRGGSDDIILSGHTFSNEPGIYIEEKVGVRLEDCFYIDEEGVAQFLTERVGGQASSPWSP</sequence>
<dbReference type="EMBL" id="ML122251">
    <property type="protein sequence ID" value="RPD66302.1"/>
    <property type="molecule type" value="Genomic_DNA"/>
</dbReference>
<keyword evidence="7" id="KW-0472">Membrane</keyword>
<dbReference type="GO" id="GO:0046872">
    <property type="term" value="F:metal ion binding"/>
    <property type="evidence" value="ECO:0007669"/>
    <property type="project" value="UniProtKB-KW"/>
</dbReference>
<comment type="cofactor">
    <cofactor evidence="1">
        <name>Mn(2+)</name>
        <dbReference type="ChEBI" id="CHEBI:29035"/>
    </cofactor>
</comment>
<dbReference type="InterPro" id="IPR001131">
    <property type="entry name" value="Peptidase_M24B_aminopep-P_CS"/>
</dbReference>
<evidence type="ECO:0000259" key="8">
    <source>
        <dbReference type="Pfam" id="PF00557"/>
    </source>
</evidence>
<proteinExistence type="inferred from homology"/>
<dbReference type="PROSITE" id="PS00491">
    <property type="entry name" value="PROLINE_PEPTIDASE"/>
    <property type="match status" value="1"/>
</dbReference>
<dbReference type="InterPro" id="IPR029149">
    <property type="entry name" value="Creatin/AminoP/Spt16_N"/>
</dbReference>
<evidence type="ECO:0000256" key="1">
    <source>
        <dbReference type="ARBA" id="ARBA00001936"/>
    </source>
</evidence>
<feature type="domain" description="Peptidase M24" evidence="8">
    <location>
        <begin position="244"/>
        <end position="446"/>
    </location>
</feature>
<dbReference type="InterPro" id="IPR050659">
    <property type="entry name" value="Peptidase_M24B"/>
</dbReference>
<comment type="similarity">
    <text evidence="2 6">Belongs to the peptidase M24B family.</text>
</comment>
<organism evidence="9 10">
    <name type="scientific">Lentinus tigrinus ALCF2SS1-6</name>
    <dbReference type="NCBI Taxonomy" id="1328759"/>
    <lineage>
        <taxon>Eukaryota</taxon>
        <taxon>Fungi</taxon>
        <taxon>Dikarya</taxon>
        <taxon>Basidiomycota</taxon>
        <taxon>Agaricomycotina</taxon>
        <taxon>Agaricomycetes</taxon>
        <taxon>Polyporales</taxon>
        <taxon>Polyporaceae</taxon>
        <taxon>Lentinus</taxon>
    </lineage>
</organism>
<protein>
    <submittedName>
        <fullName evidence="9">Peptidase M24</fullName>
    </submittedName>
</protein>
<name>A0A5C2SR43_9APHY</name>
<keyword evidence="10" id="KW-1185">Reference proteome</keyword>
<dbReference type="GO" id="GO:0016787">
    <property type="term" value="F:hydrolase activity"/>
    <property type="evidence" value="ECO:0007669"/>
    <property type="project" value="UniProtKB-KW"/>
</dbReference>
<evidence type="ECO:0000313" key="9">
    <source>
        <dbReference type="EMBL" id="RPD66302.1"/>
    </source>
</evidence>
<keyword evidence="7" id="KW-1133">Transmembrane helix</keyword>
<accession>A0A5C2SR43</accession>
<dbReference type="PANTHER" id="PTHR46112:SF2">
    <property type="entry name" value="XAA-PRO AMINOPEPTIDASE P-RELATED"/>
    <property type="match status" value="1"/>
</dbReference>
<evidence type="ECO:0000256" key="4">
    <source>
        <dbReference type="ARBA" id="ARBA00022801"/>
    </source>
</evidence>
<dbReference type="Proteomes" id="UP000313359">
    <property type="component" value="Unassembled WGS sequence"/>
</dbReference>
<evidence type="ECO:0000256" key="5">
    <source>
        <dbReference type="ARBA" id="ARBA00023211"/>
    </source>
</evidence>
<dbReference type="SUPFAM" id="SSF55920">
    <property type="entry name" value="Creatinase/aminopeptidase"/>
    <property type="match status" value="1"/>
</dbReference>
<dbReference type="InterPro" id="IPR036005">
    <property type="entry name" value="Creatinase/aminopeptidase-like"/>
</dbReference>
<gene>
    <name evidence="9" type="ORF">L227DRAFT_649048</name>
</gene>
<dbReference type="PANTHER" id="PTHR46112">
    <property type="entry name" value="AMINOPEPTIDASE"/>
    <property type="match status" value="1"/>
</dbReference>
<keyword evidence="7" id="KW-0812">Transmembrane</keyword>
<reference evidence="9" key="1">
    <citation type="journal article" date="2018" name="Genome Biol. Evol.">
        <title>Genomics and development of Lentinus tigrinus, a white-rot wood-decaying mushroom with dimorphic fruiting bodies.</title>
        <authorList>
            <person name="Wu B."/>
            <person name="Xu Z."/>
            <person name="Knudson A."/>
            <person name="Carlson A."/>
            <person name="Chen N."/>
            <person name="Kovaka S."/>
            <person name="LaButti K."/>
            <person name="Lipzen A."/>
            <person name="Pennachio C."/>
            <person name="Riley R."/>
            <person name="Schakwitz W."/>
            <person name="Umezawa K."/>
            <person name="Ohm R.A."/>
            <person name="Grigoriev I.V."/>
            <person name="Nagy L.G."/>
            <person name="Gibbons J."/>
            <person name="Hibbett D."/>
        </authorList>
    </citation>
    <scope>NUCLEOTIDE SEQUENCE [LARGE SCALE GENOMIC DNA]</scope>
    <source>
        <strain evidence="9">ALCF2SS1-6</strain>
    </source>
</reference>
<keyword evidence="5" id="KW-0464">Manganese</keyword>
<dbReference type="Gene3D" id="3.40.350.10">
    <property type="entry name" value="Creatinase/prolidase N-terminal domain"/>
    <property type="match status" value="1"/>
</dbReference>
<evidence type="ECO:0000256" key="7">
    <source>
        <dbReference type="SAM" id="Phobius"/>
    </source>
</evidence>